<dbReference type="AlphaFoldDB" id="A0A7K0FWB0"/>
<dbReference type="RefSeq" id="WP_154279190.1">
    <property type="nucleotide sequence ID" value="NZ_JBHUJQ010000001.1"/>
</dbReference>
<protein>
    <submittedName>
        <fullName evidence="2">Uncharacterized protein</fullName>
    </submittedName>
</protein>
<feature type="transmembrane region" description="Helical" evidence="1">
    <location>
        <begin position="73"/>
        <end position="96"/>
    </location>
</feature>
<accession>A0A7K0FWB0</accession>
<evidence type="ECO:0000313" key="2">
    <source>
        <dbReference type="EMBL" id="MRX75026.1"/>
    </source>
</evidence>
<name>A0A7K0FWB0_9SPHI</name>
<keyword evidence="1" id="KW-0812">Transmembrane</keyword>
<evidence type="ECO:0000256" key="1">
    <source>
        <dbReference type="SAM" id="Phobius"/>
    </source>
</evidence>
<comment type="caution">
    <text evidence="2">The sequence shown here is derived from an EMBL/GenBank/DDBJ whole genome shotgun (WGS) entry which is preliminary data.</text>
</comment>
<sequence length="210" mass="23314">MRISKEALEHYHQGACTPAERKAVEEWLLSTSADDLLLPPGEDKYVHKAEMWNNIRSVTDETETTKSKSSSYYVWKGAIAASMVICMLAAAAYFLLQQKVELLSLNNNSAYAVKQVNSIGYDVSVGPNTIASINDGRGIIYLNGSVLILANKDVQLVLEGTKTKISLKKGQSYIIFKNKTGSESIIVVNKQDVFDLPPLMQRQITKHFDI</sequence>
<dbReference type="EMBL" id="WKKH01000003">
    <property type="protein sequence ID" value="MRX75026.1"/>
    <property type="molecule type" value="Genomic_DNA"/>
</dbReference>
<gene>
    <name evidence="2" type="ORF">GJU39_02900</name>
</gene>
<evidence type="ECO:0000313" key="3">
    <source>
        <dbReference type="Proteomes" id="UP000487757"/>
    </source>
</evidence>
<dbReference type="Proteomes" id="UP000487757">
    <property type="component" value="Unassembled WGS sequence"/>
</dbReference>
<keyword evidence="1" id="KW-0472">Membrane</keyword>
<organism evidence="2 3">
    <name type="scientific">Pedobacter petrophilus</name>
    <dbReference type="NCBI Taxonomy" id="1908241"/>
    <lineage>
        <taxon>Bacteria</taxon>
        <taxon>Pseudomonadati</taxon>
        <taxon>Bacteroidota</taxon>
        <taxon>Sphingobacteriia</taxon>
        <taxon>Sphingobacteriales</taxon>
        <taxon>Sphingobacteriaceae</taxon>
        <taxon>Pedobacter</taxon>
    </lineage>
</organism>
<proteinExistence type="predicted"/>
<dbReference type="OrthoDB" id="1345370at2"/>
<keyword evidence="1" id="KW-1133">Transmembrane helix</keyword>
<reference evidence="2 3" key="1">
    <citation type="submission" date="2019-11" db="EMBL/GenBank/DDBJ databases">
        <title>Pedobacter petrophilus genome.</title>
        <authorList>
            <person name="Feldbauer M.J."/>
            <person name="Newman J.D."/>
        </authorList>
    </citation>
    <scope>NUCLEOTIDE SEQUENCE [LARGE SCALE GENOMIC DNA]</scope>
    <source>
        <strain evidence="2 3">LMG 29686</strain>
    </source>
</reference>
<keyword evidence="3" id="KW-1185">Reference proteome</keyword>